<dbReference type="EMBL" id="SJDT01000012">
    <property type="protein sequence ID" value="TBW20708.1"/>
    <property type="molecule type" value="Genomic_DNA"/>
</dbReference>
<dbReference type="RefSeq" id="WP_131282495.1">
    <property type="nucleotide sequence ID" value="NZ_JBHSLR010000004.1"/>
</dbReference>
<feature type="compositionally biased region" description="Basic and acidic residues" evidence="1">
    <location>
        <begin position="108"/>
        <end position="117"/>
    </location>
</feature>
<sequence>MKRSSFIMNPKISKEIMMTPEMQRTESRSATYLRNERERLAKIAKSLARFEKLLDSHAHIENELIEEFSALENLGMTQQELKKEFPIPSHLRTRIRKERANQMHKPTHQNEHDHSDFDYSSSQDA</sequence>
<name>A0A4Q9UYI8_9ACTO</name>
<organism evidence="2 3">
    <name type="scientific">Arcanobacterium bovis</name>
    <dbReference type="NCBI Taxonomy" id="2529275"/>
    <lineage>
        <taxon>Bacteria</taxon>
        <taxon>Bacillati</taxon>
        <taxon>Actinomycetota</taxon>
        <taxon>Actinomycetes</taxon>
        <taxon>Actinomycetales</taxon>
        <taxon>Actinomycetaceae</taxon>
        <taxon>Arcanobacterium</taxon>
    </lineage>
</organism>
<protein>
    <submittedName>
        <fullName evidence="2">Uncharacterized protein</fullName>
    </submittedName>
</protein>
<comment type="caution">
    <text evidence="2">The sequence shown here is derived from an EMBL/GenBank/DDBJ whole genome shotgun (WGS) entry which is preliminary data.</text>
</comment>
<accession>A0A4Q9UYI8</accession>
<evidence type="ECO:0000256" key="1">
    <source>
        <dbReference type="SAM" id="MobiDB-lite"/>
    </source>
</evidence>
<keyword evidence="3" id="KW-1185">Reference proteome</keyword>
<evidence type="ECO:0000313" key="3">
    <source>
        <dbReference type="Proteomes" id="UP000293036"/>
    </source>
</evidence>
<proteinExistence type="predicted"/>
<feature type="region of interest" description="Disordered" evidence="1">
    <location>
        <begin position="92"/>
        <end position="125"/>
    </location>
</feature>
<evidence type="ECO:0000313" key="2">
    <source>
        <dbReference type="EMBL" id="TBW20708.1"/>
    </source>
</evidence>
<gene>
    <name evidence="2" type="ORF">EZJ44_08435</name>
</gene>
<dbReference type="Proteomes" id="UP000293036">
    <property type="component" value="Unassembled WGS sequence"/>
</dbReference>
<dbReference type="AlphaFoldDB" id="A0A4Q9UYI8"/>
<reference evidence="2 3" key="1">
    <citation type="submission" date="2019-02" db="EMBL/GenBank/DDBJ databases">
        <title>Arcanobacterium bovis sp. nov., isolated from the milk of a cow with mastitis.</title>
        <authorList>
            <person name="Sammra O."/>
            <person name="Foster G."/>
            <person name="Hassan A."/>
            <person name="Alssahen M."/>
            <person name="Laemmler C."/>
            <person name="Borowiak M."/>
            <person name="Malorny B."/>
            <person name="Abdulmawjood A."/>
        </authorList>
    </citation>
    <scope>NUCLEOTIDE SEQUENCE [LARGE SCALE GENOMIC DNA]</scope>
    <source>
        <strain evidence="2 3">C605018/01/1</strain>
    </source>
</reference>